<dbReference type="Proteomes" id="UP001159405">
    <property type="component" value="Unassembled WGS sequence"/>
</dbReference>
<feature type="chain" id="PRO_5046138106" evidence="1">
    <location>
        <begin position="21"/>
        <end position="250"/>
    </location>
</feature>
<reference evidence="2 3" key="1">
    <citation type="submission" date="2022-05" db="EMBL/GenBank/DDBJ databases">
        <authorList>
            <consortium name="Genoscope - CEA"/>
            <person name="William W."/>
        </authorList>
    </citation>
    <scope>NUCLEOTIDE SEQUENCE [LARGE SCALE GENOMIC DNA]</scope>
</reference>
<evidence type="ECO:0000313" key="2">
    <source>
        <dbReference type="EMBL" id="CAH3125080.1"/>
    </source>
</evidence>
<sequence>MALSGVILILMPAVFMSAYAVDDRNFAKAHIPYLRFDGGARAKHCWPDEAKDSNDGKCKDFNSKAPIYYDVVDCADKYRKLVWWVWYGRQNPCTGSSGAHNNDWEHITINFIKDGSGAWKQDSVTWFQHDGWYTRRNTAKSPSVYVGKNAHGSYDNWCDGRGFVWEQDYCAGGCGYWDDFRNDKKGRRWTPTNIKHVSEVTGKVANRIKDEKYFDDTRLNRCIGANSRCVKGPCGCWRNNHTFLAPKCNV</sequence>
<organism evidence="2 3">
    <name type="scientific">Porites lobata</name>
    <dbReference type="NCBI Taxonomy" id="104759"/>
    <lineage>
        <taxon>Eukaryota</taxon>
        <taxon>Metazoa</taxon>
        <taxon>Cnidaria</taxon>
        <taxon>Anthozoa</taxon>
        <taxon>Hexacorallia</taxon>
        <taxon>Scleractinia</taxon>
        <taxon>Fungiina</taxon>
        <taxon>Poritidae</taxon>
        <taxon>Porites</taxon>
    </lineage>
</organism>
<proteinExistence type="predicted"/>
<feature type="signal peptide" evidence="1">
    <location>
        <begin position="1"/>
        <end position="20"/>
    </location>
</feature>
<comment type="caution">
    <text evidence="2">The sequence shown here is derived from an EMBL/GenBank/DDBJ whole genome shotgun (WGS) entry which is preliminary data.</text>
</comment>
<name>A0ABN8NWS1_9CNID</name>
<keyword evidence="3" id="KW-1185">Reference proteome</keyword>
<keyword evidence="1" id="KW-0732">Signal</keyword>
<dbReference type="EMBL" id="CALNXK010000040">
    <property type="protein sequence ID" value="CAH3125080.1"/>
    <property type="molecule type" value="Genomic_DNA"/>
</dbReference>
<gene>
    <name evidence="2" type="ORF">PLOB_00031595</name>
</gene>
<evidence type="ECO:0000313" key="3">
    <source>
        <dbReference type="Proteomes" id="UP001159405"/>
    </source>
</evidence>
<protein>
    <submittedName>
        <fullName evidence="2">Uncharacterized protein</fullName>
    </submittedName>
</protein>
<accession>A0ABN8NWS1</accession>
<evidence type="ECO:0000256" key="1">
    <source>
        <dbReference type="SAM" id="SignalP"/>
    </source>
</evidence>